<evidence type="ECO:0000313" key="3">
    <source>
        <dbReference type="Proteomes" id="UP000094819"/>
    </source>
</evidence>
<accession>A0A1E3J240</accession>
<dbReference type="GeneID" id="30194250"/>
<dbReference type="InterPro" id="IPR041667">
    <property type="entry name" value="Cupin_8"/>
</dbReference>
<dbReference type="OrthoDB" id="47172at2759"/>
<evidence type="ECO:0000313" key="2">
    <source>
        <dbReference type="EMBL" id="ODN94186.1"/>
    </source>
</evidence>
<keyword evidence="3" id="KW-1185">Reference proteome</keyword>
<dbReference type="PANTHER" id="PTHR12461:SF105">
    <property type="entry name" value="HYPOXIA-INDUCIBLE FACTOR 1-ALPHA INHIBITOR"/>
    <property type="match status" value="1"/>
</dbReference>
<dbReference type="PANTHER" id="PTHR12461">
    <property type="entry name" value="HYPOXIA-INDUCIBLE FACTOR 1 ALPHA INHIBITOR-RELATED"/>
    <property type="match status" value="1"/>
</dbReference>
<organism evidence="2 3">
    <name type="scientific">Cryptococcus wingfieldii CBS 7118</name>
    <dbReference type="NCBI Taxonomy" id="1295528"/>
    <lineage>
        <taxon>Eukaryota</taxon>
        <taxon>Fungi</taxon>
        <taxon>Dikarya</taxon>
        <taxon>Basidiomycota</taxon>
        <taxon>Agaricomycotina</taxon>
        <taxon>Tremellomycetes</taxon>
        <taxon>Tremellales</taxon>
        <taxon>Cryptococcaceae</taxon>
        <taxon>Cryptococcus</taxon>
    </lineage>
</organism>
<gene>
    <name evidence="2" type="ORF">L198_05037</name>
</gene>
<dbReference type="EMBL" id="AWGH01000015">
    <property type="protein sequence ID" value="ODN94186.1"/>
    <property type="molecule type" value="Genomic_DNA"/>
</dbReference>
<dbReference type="Pfam" id="PF13621">
    <property type="entry name" value="Cupin_8"/>
    <property type="match status" value="1"/>
</dbReference>
<reference evidence="2 3" key="1">
    <citation type="submission" date="2016-06" db="EMBL/GenBank/DDBJ databases">
        <title>Evolution of pathogenesis and genome organization in the Tremellales.</title>
        <authorList>
            <person name="Cuomo C."/>
            <person name="Litvintseva A."/>
            <person name="Heitman J."/>
            <person name="Chen Y."/>
            <person name="Sun S."/>
            <person name="Springer D."/>
            <person name="Dromer F."/>
            <person name="Young S."/>
            <person name="Zeng Q."/>
            <person name="Chapman S."/>
            <person name="Gujja S."/>
            <person name="Saif S."/>
            <person name="Birren B."/>
        </authorList>
    </citation>
    <scope>NUCLEOTIDE SEQUENCE [LARGE SCALE GENOMIC DNA]</scope>
    <source>
        <strain evidence="2 3">CBS 7118</strain>
    </source>
</reference>
<sequence length="198" mass="21595">MTISHIAIPTACSVSAFTPASLQKHLSTTPILPLHLPNIADAWPALASWSLKDNLRILRDRIGEERVAEIELGKSGRGYLDQEWQKINMPFGRKIFHVVPPAASPHLNPSPKPLHANTSQIPIPVSRIVSPFSESADLDDLPPNTLAECRDRLRRAYELEGGCQVVVGPGESVLIPEGWWHAAEGINGPGVGVGAWFR</sequence>
<proteinExistence type="predicted"/>
<name>A0A1E3J240_9TREE</name>
<dbReference type="Gene3D" id="2.60.120.650">
    <property type="entry name" value="Cupin"/>
    <property type="match status" value="2"/>
</dbReference>
<protein>
    <recommendedName>
        <fullName evidence="1">Cupin-like domain-containing protein</fullName>
    </recommendedName>
</protein>
<dbReference type="RefSeq" id="XP_019030717.1">
    <property type="nucleotide sequence ID" value="XM_019177136.1"/>
</dbReference>
<dbReference type="Proteomes" id="UP000094819">
    <property type="component" value="Unassembled WGS sequence"/>
</dbReference>
<comment type="caution">
    <text evidence="2">The sequence shown here is derived from an EMBL/GenBank/DDBJ whole genome shotgun (WGS) entry which is preliminary data.</text>
</comment>
<dbReference type="SUPFAM" id="SSF51197">
    <property type="entry name" value="Clavaminate synthase-like"/>
    <property type="match status" value="1"/>
</dbReference>
<evidence type="ECO:0000259" key="1">
    <source>
        <dbReference type="Pfam" id="PF13621"/>
    </source>
</evidence>
<dbReference type="AlphaFoldDB" id="A0A1E3J240"/>
<feature type="domain" description="Cupin-like" evidence="1">
    <location>
        <begin position="92"/>
        <end position="198"/>
    </location>
</feature>